<dbReference type="PROSITE" id="PS51746">
    <property type="entry name" value="PPM_2"/>
    <property type="match status" value="1"/>
</dbReference>
<evidence type="ECO:0000313" key="3">
    <source>
        <dbReference type="Proteomes" id="UP000249081"/>
    </source>
</evidence>
<dbReference type="SMART" id="SM00332">
    <property type="entry name" value="PP2Cc"/>
    <property type="match status" value="1"/>
</dbReference>
<dbReference type="NCBIfam" id="NF011149">
    <property type="entry name" value="PRK14559.1"/>
    <property type="match status" value="1"/>
</dbReference>
<sequence length="616" mass="67393">MLSCPSCEFENTDSQRSCEQCGQPLQRWRVIDIPAPGVAPSAIIPAAVDGSHSYLDADQRYRLIDPPSGIFSSEPAVLMVLDCRPEATSPLQALQQAWLETPTLDPANEPLAATVPAPAYPYMALQADYFPIIPELHNAWSTGDRTLLLIEDRSIWLSLGMGWAALDEPLQHIQWLFETTLLWQALAPWHGQATLLNPQRLALSENSLLCLTQIDQETNQSPPPLSALGQMWQALVDSSSTTLPPAVQALVDALIKGTVLNLNHLQDTLAEMAQTYQEPMPNLPDTTWSDTEAIAPGPEAELDMPLNDLDLESDAVFDTQEIAEDEGSGGIEAPTMVLPMKLANLDDAGQSHVGQQRHHNEDWFFTQTQLHRVSSPQGTVLRSKGLYILCDGMGGHASGEVASQLAVRTLRDYLTQHWGDHLPDQSVLAEAVTTANQAIFDINQSNATSGVGRMGTTLVMALVHNLDIAVAHVGDSRLYSYSKRRGLRQITLDHEVGQREINRGVEPALAYARPDAYQLTQALGPRSKEDLFPSIAYHEITEDTLLLLCSDGLSDNDLLERHVNSHVTGLLSSRANLESGVAQLIDLANEKNGHDNITTILVRIKLQPDMTSLAGL</sequence>
<name>A0A2W4WGR4_9CYAN</name>
<evidence type="ECO:0000313" key="2">
    <source>
        <dbReference type="EMBL" id="PZO43642.1"/>
    </source>
</evidence>
<dbReference type="InterPro" id="IPR001932">
    <property type="entry name" value="PPM-type_phosphatase-like_dom"/>
</dbReference>
<organism evidence="2 3">
    <name type="scientific">Shackletoniella antarctica</name>
    <dbReference type="NCBI Taxonomy" id="268115"/>
    <lineage>
        <taxon>Bacteria</taxon>
        <taxon>Bacillati</taxon>
        <taxon>Cyanobacteriota</taxon>
        <taxon>Cyanophyceae</taxon>
        <taxon>Oculatellales</taxon>
        <taxon>Oculatellaceae</taxon>
        <taxon>Shackletoniella</taxon>
    </lineage>
</organism>
<dbReference type="GO" id="GO:0004722">
    <property type="term" value="F:protein serine/threonine phosphatase activity"/>
    <property type="evidence" value="ECO:0007669"/>
    <property type="project" value="InterPro"/>
</dbReference>
<dbReference type="AlphaFoldDB" id="A0A2W4WGR4"/>
<reference evidence="3" key="1">
    <citation type="submission" date="2018-04" db="EMBL/GenBank/DDBJ databases">
        <authorList>
            <person name="Cornet L."/>
        </authorList>
    </citation>
    <scope>NUCLEOTIDE SEQUENCE [LARGE SCALE GENOMIC DNA]</scope>
</reference>
<dbReference type="CDD" id="cd00143">
    <property type="entry name" value="PP2Cc"/>
    <property type="match status" value="1"/>
</dbReference>
<dbReference type="PANTHER" id="PTHR13832:SF827">
    <property type="entry name" value="PROTEIN PHOSPHATASE 1L"/>
    <property type="match status" value="1"/>
</dbReference>
<accession>A0A2W4WGR4</accession>
<dbReference type="Gene3D" id="3.60.40.10">
    <property type="entry name" value="PPM-type phosphatase domain"/>
    <property type="match status" value="1"/>
</dbReference>
<dbReference type="Pfam" id="PF13672">
    <property type="entry name" value="PP2C_2"/>
    <property type="match status" value="1"/>
</dbReference>
<proteinExistence type="predicted"/>
<evidence type="ECO:0000259" key="1">
    <source>
        <dbReference type="PROSITE" id="PS51746"/>
    </source>
</evidence>
<comment type="caution">
    <text evidence="2">The sequence shown here is derived from an EMBL/GenBank/DDBJ whole genome shotgun (WGS) entry which is preliminary data.</text>
</comment>
<dbReference type="InterPro" id="IPR015655">
    <property type="entry name" value="PP2C"/>
</dbReference>
<dbReference type="SUPFAM" id="SSF81606">
    <property type="entry name" value="PP2C-like"/>
    <property type="match status" value="1"/>
</dbReference>
<feature type="domain" description="PPM-type phosphatase" evidence="1">
    <location>
        <begin position="347"/>
        <end position="604"/>
    </location>
</feature>
<dbReference type="SMART" id="SM00331">
    <property type="entry name" value="PP2C_SIG"/>
    <property type="match status" value="1"/>
</dbReference>
<dbReference type="InterPro" id="IPR036457">
    <property type="entry name" value="PPM-type-like_dom_sf"/>
</dbReference>
<dbReference type="PANTHER" id="PTHR13832">
    <property type="entry name" value="PROTEIN PHOSPHATASE 2C"/>
    <property type="match status" value="1"/>
</dbReference>
<dbReference type="EMBL" id="QBMN01000025">
    <property type="protein sequence ID" value="PZO43642.1"/>
    <property type="molecule type" value="Genomic_DNA"/>
</dbReference>
<reference evidence="2 3" key="2">
    <citation type="submission" date="2018-06" db="EMBL/GenBank/DDBJ databases">
        <title>Metagenomic assembly of (sub)arctic Cyanobacteria and their associated microbiome from non-axenic cultures.</title>
        <authorList>
            <person name="Baurain D."/>
        </authorList>
    </citation>
    <scope>NUCLEOTIDE SEQUENCE [LARGE SCALE GENOMIC DNA]</scope>
    <source>
        <strain evidence="2">ULC041bin1</strain>
    </source>
</reference>
<dbReference type="Proteomes" id="UP000249081">
    <property type="component" value="Unassembled WGS sequence"/>
</dbReference>
<gene>
    <name evidence="2" type="ORF">DCF17_05430</name>
</gene>
<protein>
    <submittedName>
        <fullName evidence="2">Serine/threonine protein phosphatase</fullName>
    </submittedName>
</protein>